<dbReference type="PROSITE" id="PS50977">
    <property type="entry name" value="HTH_TETR_2"/>
    <property type="match status" value="1"/>
</dbReference>
<dbReference type="InterPro" id="IPR009057">
    <property type="entry name" value="Homeodomain-like_sf"/>
</dbReference>
<evidence type="ECO:0000256" key="1">
    <source>
        <dbReference type="ARBA" id="ARBA00023015"/>
    </source>
</evidence>
<name>A0A1G8P0L6_9MICC</name>
<dbReference type="Gene3D" id="1.10.357.10">
    <property type="entry name" value="Tetracycline Repressor, domain 2"/>
    <property type="match status" value="1"/>
</dbReference>
<dbReference type="Proteomes" id="UP000199258">
    <property type="component" value="Unassembled WGS sequence"/>
</dbReference>
<dbReference type="STRING" id="335973.SAMN04488693_12811"/>
<dbReference type="SUPFAM" id="SSF46689">
    <property type="entry name" value="Homeodomain-like"/>
    <property type="match status" value="1"/>
</dbReference>
<dbReference type="AlphaFoldDB" id="A0A1G8P0L6"/>
<dbReference type="Pfam" id="PF00440">
    <property type="entry name" value="TetR_N"/>
    <property type="match status" value="1"/>
</dbReference>
<evidence type="ECO:0000256" key="2">
    <source>
        <dbReference type="ARBA" id="ARBA00023125"/>
    </source>
</evidence>
<sequence>MGACIEQYIGGMPKLWTDTVEGHRHAVRAAVLDAVAVLVAEAGFSGVSMTRVAEHAGVTRATLYKYFPDVETLLAAWHARQVGEHLSALEKIRSDAAGTGRQLQAVLEAYALMLYDRPGHDAPAPALHRGTHMDHAHEYLEAFIADLIRTDVQEKGVDPAMNPVDLARYCIQAIGSARSLSSRDAVPGLVSVTVSGIYT</sequence>
<gene>
    <name evidence="6" type="ORF">SAMN04488693_12811</name>
</gene>
<feature type="domain" description="HTH tetR-type" evidence="5">
    <location>
        <begin position="25"/>
        <end position="85"/>
    </location>
</feature>
<dbReference type="PRINTS" id="PR00455">
    <property type="entry name" value="HTHTETR"/>
</dbReference>
<reference evidence="6 7" key="1">
    <citation type="submission" date="2016-10" db="EMBL/GenBank/DDBJ databases">
        <authorList>
            <person name="de Groot N.N."/>
        </authorList>
    </citation>
    <scope>NUCLEOTIDE SEQUENCE [LARGE SCALE GENOMIC DNA]</scope>
    <source>
        <strain evidence="6 7">NP_1H</strain>
    </source>
</reference>
<evidence type="ECO:0000259" key="5">
    <source>
        <dbReference type="PROSITE" id="PS50977"/>
    </source>
</evidence>
<dbReference type="EMBL" id="FNDT01000028">
    <property type="protein sequence ID" value="SDI85989.1"/>
    <property type="molecule type" value="Genomic_DNA"/>
</dbReference>
<keyword evidence="2 4" id="KW-0238">DNA-binding</keyword>
<dbReference type="GO" id="GO:0000976">
    <property type="term" value="F:transcription cis-regulatory region binding"/>
    <property type="evidence" value="ECO:0007669"/>
    <property type="project" value="TreeGrafter"/>
</dbReference>
<accession>A0A1G8P0L6</accession>
<evidence type="ECO:0000313" key="6">
    <source>
        <dbReference type="EMBL" id="SDI85989.1"/>
    </source>
</evidence>
<keyword evidence="3" id="KW-0804">Transcription</keyword>
<dbReference type="InterPro" id="IPR001647">
    <property type="entry name" value="HTH_TetR"/>
</dbReference>
<keyword evidence="1" id="KW-0805">Transcription regulation</keyword>
<dbReference type="GO" id="GO:0003700">
    <property type="term" value="F:DNA-binding transcription factor activity"/>
    <property type="evidence" value="ECO:0007669"/>
    <property type="project" value="TreeGrafter"/>
</dbReference>
<proteinExistence type="predicted"/>
<protein>
    <submittedName>
        <fullName evidence="6">Regulatory protein, tetR family</fullName>
    </submittedName>
</protein>
<feature type="DNA-binding region" description="H-T-H motif" evidence="4">
    <location>
        <begin position="48"/>
        <end position="67"/>
    </location>
</feature>
<evidence type="ECO:0000313" key="7">
    <source>
        <dbReference type="Proteomes" id="UP000199258"/>
    </source>
</evidence>
<keyword evidence="7" id="KW-1185">Reference proteome</keyword>
<dbReference type="PANTHER" id="PTHR30055">
    <property type="entry name" value="HTH-TYPE TRANSCRIPTIONAL REGULATOR RUTR"/>
    <property type="match status" value="1"/>
</dbReference>
<organism evidence="6 7">
    <name type="scientific">Arthrobacter subterraneus</name>
    <dbReference type="NCBI Taxonomy" id="335973"/>
    <lineage>
        <taxon>Bacteria</taxon>
        <taxon>Bacillati</taxon>
        <taxon>Actinomycetota</taxon>
        <taxon>Actinomycetes</taxon>
        <taxon>Micrococcales</taxon>
        <taxon>Micrococcaceae</taxon>
        <taxon>Arthrobacter</taxon>
    </lineage>
</organism>
<dbReference type="PANTHER" id="PTHR30055:SF234">
    <property type="entry name" value="HTH-TYPE TRANSCRIPTIONAL REGULATOR BETI"/>
    <property type="match status" value="1"/>
</dbReference>
<dbReference type="InterPro" id="IPR050109">
    <property type="entry name" value="HTH-type_TetR-like_transc_reg"/>
</dbReference>
<evidence type="ECO:0000256" key="3">
    <source>
        <dbReference type="ARBA" id="ARBA00023163"/>
    </source>
</evidence>
<evidence type="ECO:0000256" key="4">
    <source>
        <dbReference type="PROSITE-ProRule" id="PRU00335"/>
    </source>
</evidence>